<feature type="modified residue" description="O-(pantetheine 4'-phosphoryl)serine" evidence="8">
    <location>
        <position position="126"/>
    </location>
</feature>
<feature type="region of interest" description="Disordered" evidence="9">
    <location>
        <begin position="1231"/>
        <end position="1259"/>
    </location>
</feature>
<comment type="caution">
    <text evidence="11">The sequence shown here is derived from an EMBL/GenBank/DDBJ whole genome shotgun (WGS) entry which is preliminary data.</text>
</comment>
<dbReference type="GO" id="GO:0004315">
    <property type="term" value="F:3-oxoacyl-[acyl-carrier-protein] synthase activity"/>
    <property type="evidence" value="ECO:0007669"/>
    <property type="project" value="UniProtKB-EC"/>
</dbReference>
<dbReference type="Gene3D" id="6.10.140.1410">
    <property type="match status" value="1"/>
</dbReference>
<dbReference type="Gene3D" id="3.30.70.2490">
    <property type="match status" value="1"/>
</dbReference>
<evidence type="ECO:0000256" key="3">
    <source>
        <dbReference type="ARBA" id="ARBA00022450"/>
    </source>
</evidence>
<name>A0A2K0VZS0_GIBNY</name>
<feature type="domain" description="Ketosynthase family 3 (KS3)" evidence="10">
    <location>
        <begin position="943"/>
        <end position="1475"/>
    </location>
</feature>
<dbReference type="Gene3D" id="3.40.47.10">
    <property type="match status" value="1"/>
</dbReference>
<evidence type="ECO:0000256" key="9">
    <source>
        <dbReference type="SAM" id="MobiDB-lite"/>
    </source>
</evidence>
<dbReference type="InterPro" id="IPR050830">
    <property type="entry name" value="Fungal_FAS"/>
</dbReference>
<sequence length="1549" mass="171144">MAKRTISKKYCEHDAALREPRLLQSFDEHAAEIYCETMPSPAQQHKPSAAQEPVLKAAPKVAPPVPVVTAPLPEPERQAPTMPINVEDVPIQFRDVIVATVAQKLRKHFLDIDCSKSIAHLCGGRSTMENELIGDLSLIFDPLPDRAEEMGISELSQIVSGSTSTAKLMTAHGKLTASIFTHKMPGGFTMTDARKHLEVQWRLGVGRQNAILLRMATEVLPSRLKTSKEATMLLDRIAEAYADEQGLKLQPMPEVPMSAPTASSETKLTKGHGDVEHYSASAIHSYTSNDTSPTQIEAFFNDQKLLNIIRTENDALQQKMDLLTTELGDEFIEGILPAWSPSKIRKYESCWNWALQDLLLLVNSILCGETSLDNSATRSTCDMIVRRSNDRLIDVMRYMLSSNKLAGDELLVSMAKSVLAMLIEDSQSWLSCSQTSRFFSQDLDTPIDTYAQGTPGADSVEVKVKTRSQGTWKYDTSLTDLYRSSLASVREDGLRLKGKTVLLTGAGPSSIGRELLQHLLVSGARVLVATSRFSPAACRELQTLYMKWGSSGSQLVVSPFNQGSKGDCESLVRYIFSTKAGLGWDLDFVVPFAAVSEEGQIDELVSKSEKAHRIMLTNVLRLLGSIKRYKQAGPQNTSPVKVLLPLSPNHGVFGRDGLYAESKAGLEMLLNKWYSEDWSSYLAICGVTIGWVRGTGLMAVNDAVAAEVEVRTGVKTFSQFEMAQRLAALLVEPFAYQVEIKPVKVDISGGMADTTDLRSILSDIRRDIRQDSTSTPSHQYLPSYHHVNQPEIGKPLSSVSPMANLKLDFPQLPDYEDDISPLNTLSGMVDLDRTVVITGMSEVGPWGSSRTRWEMEAFGEFSLEGCIEMAWIMGLITHYNGKLGDDIGGEHYTGWVDAKTKAPVADVNVKARYEEQIIEHAGIRLVEPELDNGYDPSKKQLLHEIVLTRDLAPFAAPPELAKQFIQEHGEKVDATPGNSEDEDWTVRLRKGAAILVPKALRFDRSAAGQIPRGWDARRYGVPDWAVDQIGRETLFALVATAESLLSSGIVDPYELYQYMHVSEVGNCVGSGLGGQQALKKAFRYRYHDKPVQSDVLQEVFANTAAAWINMLLLSSSGPIRTPVGACATAVESLELGYELITAGKAKIALVGGHDDMTEEVAYEFAKMRATVNTDEEEARGRVYSEMSRPMTTTRDGFVESQGSGIQVLASARMAIDMGLPIYGIVSWAGTASDKTGRSVPSPGKGTLTNARETHGTDKNPLLDIHFRKDRITRHQRQIQADLEQDLKSLEQRFAISRSITRSEADKMSLFLHKEAVERNKQVLKSLGHTFWTFHTDISPIRGALSAWGLTIDDLDFVSLHGTSTVLNDKNEASVIQSQLSHLGRTRGNPAYCITQKYLTGHSKGAAGAWMINGALQALNTGLIPGNRNADDIAPELEGNDFLFFPHHSVQTNGLRAFSITSFGFGQKGAQAIVVHPRYLYAALSDAEEFHQYKRRLQVRQRRATRFFQKGLATKTLFVAKEKPPYTEEQESRVLLNPEARMEGQYYKDV</sequence>
<dbReference type="STRING" id="42673.A0A2K0VZS0"/>
<dbReference type="SUPFAM" id="SSF51735">
    <property type="entry name" value="NAD(P)-binding Rossmann-fold domains"/>
    <property type="match status" value="1"/>
</dbReference>
<dbReference type="Proteomes" id="UP000236664">
    <property type="component" value="Unassembled WGS sequence"/>
</dbReference>
<dbReference type="GO" id="GO:0042759">
    <property type="term" value="P:long-chain fatty acid biosynthetic process"/>
    <property type="evidence" value="ECO:0007669"/>
    <property type="project" value="UniProtKB-UniRule"/>
</dbReference>
<dbReference type="EC" id="2.3.1.41" evidence="2"/>
<dbReference type="InterPro" id="IPR026025">
    <property type="entry name" value="FAS_alpha_yeast"/>
</dbReference>
<dbReference type="PROSITE" id="PS00606">
    <property type="entry name" value="KS3_1"/>
    <property type="match status" value="1"/>
</dbReference>
<dbReference type="GO" id="GO:0004316">
    <property type="term" value="F:3-oxoacyl-[acyl-carrier-protein] reductase (NADPH) activity"/>
    <property type="evidence" value="ECO:0007669"/>
    <property type="project" value="InterPro"/>
</dbReference>
<dbReference type="CDD" id="cd08950">
    <property type="entry name" value="KR_fFAS_SDR_c_like"/>
    <property type="match status" value="1"/>
</dbReference>
<dbReference type="PIRSF" id="PIRSF000454">
    <property type="entry name" value="FAS_yeast_alpha"/>
    <property type="match status" value="1"/>
</dbReference>
<dbReference type="GO" id="GO:0008897">
    <property type="term" value="F:holo-[acyl-carrier-protein] synthase activity"/>
    <property type="evidence" value="ECO:0007669"/>
    <property type="project" value="InterPro"/>
</dbReference>
<evidence type="ECO:0000256" key="8">
    <source>
        <dbReference type="PIRSR" id="PIRSR000454-4"/>
    </source>
</evidence>
<feature type="active site" description="For beta-ketoacyl synthase activity" evidence="7">
    <location>
        <position position="1126"/>
    </location>
</feature>
<dbReference type="Gene3D" id="3.40.50.720">
    <property type="entry name" value="NAD(P)-binding Rossmann-like Domain"/>
    <property type="match status" value="2"/>
</dbReference>
<dbReference type="GO" id="GO:0005835">
    <property type="term" value="C:fatty acid synthase complex"/>
    <property type="evidence" value="ECO:0007669"/>
    <property type="project" value="InterPro"/>
</dbReference>
<dbReference type="Pfam" id="PF18314">
    <property type="entry name" value="FAS_I_H"/>
    <property type="match status" value="1"/>
</dbReference>
<dbReference type="GO" id="GO:0004312">
    <property type="term" value="F:fatty acid synthase activity"/>
    <property type="evidence" value="ECO:0007669"/>
    <property type="project" value="InterPro"/>
</dbReference>
<evidence type="ECO:0000256" key="5">
    <source>
        <dbReference type="ARBA" id="ARBA00022679"/>
    </source>
</evidence>
<comment type="similarity">
    <text evidence="1 6">Belongs to the thiolase-like superfamily. Fungal fatty acid synthetase subunit alpha family.</text>
</comment>
<dbReference type="Pfam" id="PF18325">
    <property type="entry name" value="Fas_alpha_ACP"/>
    <property type="match status" value="1"/>
</dbReference>
<evidence type="ECO:0000256" key="4">
    <source>
        <dbReference type="ARBA" id="ARBA00022553"/>
    </source>
</evidence>
<keyword evidence="4" id="KW-0597">Phosphoprotein</keyword>
<dbReference type="InterPro" id="IPR047224">
    <property type="entry name" value="FAS_alpha_su_C"/>
</dbReference>
<dbReference type="PROSITE" id="PS52004">
    <property type="entry name" value="KS3_2"/>
    <property type="match status" value="1"/>
</dbReference>
<dbReference type="InterPro" id="IPR020841">
    <property type="entry name" value="PKS_Beta-ketoAc_synthase_dom"/>
</dbReference>
<dbReference type="GO" id="GO:0044550">
    <property type="term" value="P:secondary metabolite biosynthetic process"/>
    <property type="evidence" value="ECO:0007669"/>
    <property type="project" value="UniProtKB-ARBA"/>
</dbReference>
<dbReference type="InterPro" id="IPR036291">
    <property type="entry name" value="NAD(P)-bd_dom_sf"/>
</dbReference>
<dbReference type="InterPro" id="IPR016039">
    <property type="entry name" value="Thiolase-like"/>
</dbReference>
<dbReference type="SUPFAM" id="SSF53901">
    <property type="entry name" value="Thiolase-like"/>
    <property type="match status" value="2"/>
</dbReference>
<evidence type="ECO:0000259" key="10">
    <source>
        <dbReference type="PROSITE" id="PS52004"/>
    </source>
</evidence>
<dbReference type="Pfam" id="PF00109">
    <property type="entry name" value="ketoacyl-synt"/>
    <property type="match status" value="1"/>
</dbReference>
<dbReference type="InterPro" id="IPR014031">
    <property type="entry name" value="Ketoacyl_synth_C"/>
</dbReference>
<evidence type="ECO:0000256" key="2">
    <source>
        <dbReference type="ARBA" id="ARBA00013191"/>
    </source>
</evidence>
<evidence type="ECO:0000256" key="1">
    <source>
        <dbReference type="ARBA" id="ARBA00007485"/>
    </source>
</evidence>
<dbReference type="InterPro" id="IPR018201">
    <property type="entry name" value="Ketoacyl_synth_AS"/>
</dbReference>
<dbReference type="PANTHER" id="PTHR10982:SF21">
    <property type="entry name" value="FATTY ACID SYNTHASE SUBUNIT BETA"/>
    <property type="match status" value="1"/>
</dbReference>
<reference evidence="11 12" key="1">
    <citation type="submission" date="2017-06" db="EMBL/GenBank/DDBJ databases">
        <title>Genome of Fusarium nygamai isolate CS10214.</title>
        <authorList>
            <person name="Gardiner D.M."/>
            <person name="Obanor F."/>
            <person name="Kazan K."/>
        </authorList>
    </citation>
    <scope>NUCLEOTIDE SEQUENCE [LARGE SCALE GENOMIC DNA]</scope>
    <source>
        <strain evidence="11 12">CS10214</strain>
    </source>
</reference>
<evidence type="ECO:0000256" key="7">
    <source>
        <dbReference type="PIRSR" id="PIRSR000454-1"/>
    </source>
</evidence>
<dbReference type="CDD" id="cd00828">
    <property type="entry name" value="elong_cond_enzymes"/>
    <property type="match status" value="1"/>
</dbReference>
<evidence type="ECO:0000313" key="12">
    <source>
        <dbReference type="Proteomes" id="UP000236664"/>
    </source>
</evidence>
<proteinExistence type="inferred from homology"/>
<protein>
    <recommendedName>
        <fullName evidence="2">beta-ketoacyl-[acyl-carrier-protein] synthase I</fullName>
        <ecNumber evidence="2">2.3.1.41</ecNumber>
    </recommendedName>
</protein>
<keyword evidence="5 6" id="KW-0808">Transferase</keyword>
<keyword evidence="12" id="KW-1185">Reference proteome</keyword>
<accession>A0A2K0VZS0</accession>
<gene>
    <name evidence="11" type="ORF">FNYG_11146</name>
</gene>
<dbReference type="Pfam" id="PF02801">
    <property type="entry name" value="Ketoacyl-synt_C"/>
    <property type="match status" value="1"/>
</dbReference>
<dbReference type="OrthoDB" id="4251012at2759"/>
<organism evidence="11 12">
    <name type="scientific">Gibberella nygamai</name>
    <name type="common">Bean root rot disease fungus</name>
    <name type="synonym">Fusarium nygamai</name>
    <dbReference type="NCBI Taxonomy" id="42673"/>
    <lineage>
        <taxon>Eukaryota</taxon>
        <taxon>Fungi</taxon>
        <taxon>Dikarya</taxon>
        <taxon>Ascomycota</taxon>
        <taxon>Pezizomycotina</taxon>
        <taxon>Sordariomycetes</taxon>
        <taxon>Hypocreomycetidae</taxon>
        <taxon>Hypocreales</taxon>
        <taxon>Nectriaceae</taxon>
        <taxon>Fusarium</taxon>
        <taxon>Fusarium fujikuroi species complex</taxon>
    </lineage>
</organism>
<keyword evidence="3 6" id="KW-0596">Phosphopantetheine</keyword>
<dbReference type="InterPro" id="IPR014030">
    <property type="entry name" value="Ketoacyl_synth_N"/>
</dbReference>
<dbReference type="InterPro" id="IPR041550">
    <property type="entry name" value="FASI_helical"/>
</dbReference>
<dbReference type="EMBL" id="MTQA01000168">
    <property type="protein sequence ID" value="PNP75517.1"/>
    <property type="molecule type" value="Genomic_DNA"/>
</dbReference>
<dbReference type="InterPro" id="IPR040899">
    <property type="entry name" value="Fas_alpha_ACP"/>
</dbReference>
<evidence type="ECO:0000256" key="6">
    <source>
        <dbReference type="PIRNR" id="PIRNR000454"/>
    </source>
</evidence>
<evidence type="ECO:0000313" key="11">
    <source>
        <dbReference type="EMBL" id="PNP75517.1"/>
    </source>
</evidence>
<dbReference type="PANTHER" id="PTHR10982">
    <property type="entry name" value="MALONYL COA-ACYL CARRIER PROTEIN TRANSACYLASE"/>
    <property type="match status" value="1"/>
</dbReference>